<keyword evidence="2 5" id="KW-0812">Transmembrane</keyword>
<evidence type="ECO:0000313" key="8">
    <source>
        <dbReference type="Proteomes" id="UP000095751"/>
    </source>
</evidence>
<feature type="transmembrane region" description="Helical" evidence="5">
    <location>
        <begin position="260"/>
        <end position="284"/>
    </location>
</feature>
<feature type="transmembrane region" description="Helical" evidence="5">
    <location>
        <begin position="368"/>
        <end position="391"/>
    </location>
</feature>
<dbReference type="OrthoDB" id="28208at2759"/>
<sequence length="438" mass="46517">MDKKDTPSVVLSIRGGGGGGGGKTKTTKKESSIVSSVFNLVNNVAGAGILTLASGVAPGTGVIPAIIICFTLGTLSGHCFSIIGDACELTGESDFKGLWMKTIGPNSAYMVDTMIAIMCLSCSVIYSGILGDVFTPLFKQAGFPDQWNGRSSNIIAITIFLLLPLSLIKDLSKLAFTSLLGFSAILYTVFFIIIRAFDGSYKLPAGKFLQDGLITVPSMWNFDFTSLVLASNLGLAYIAHYNAPNFYRSLKDTNSKRFRLMVNITFITLVTLYIATMMAGYATFGDICQGNILLNYHPNDILSTFGRLATGFSILFGFPLVVCGAREAIIGLTSSLANVELGSDKNNFFLVAGILTFVTAISCTVKDVSLVVGLTGAALGSTIVYVCPPLIYTKAVTLIHGADSTASKRAQVNLALVPFGLFIAVLGCFMTIKEAKLK</sequence>
<dbReference type="InParanoid" id="A0A1E7FQW3"/>
<feature type="transmembrane region" description="Helical" evidence="5">
    <location>
        <begin position="33"/>
        <end position="56"/>
    </location>
</feature>
<dbReference type="PANTHER" id="PTHR22950">
    <property type="entry name" value="AMINO ACID TRANSPORTER"/>
    <property type="match status" value="1"/>
</dbReference>
<dbReference type="GO" id="GO:0016020">
    <property type="term" value="C:membrane"/>
    <property type="evidence" value="ECO:0007669"/>
    <property type="project" value="UniProtKB-SubCell"/>
</dbReference>
<evidence type="ECO:0000313" key="7">
    <source>
        <dbReference type="EMBL" id="OEU20517.1"/>
    </source>
</evidence>
<evidence type="ECO:0000259" key="6">
    <source>
        <dbReference type="Pfam" id="PF01490"/>
    </source>
</evidence>
<organism evidence="7 8">
    <name type="scientific">Fragilariopsis cylindrus CCMP1102</name>
    <dbReference type="NCBI Taxonomy" id="635003"/>
    <lineage>
        <taxon>Eukaryota</taxon>
        <taxon>Sar</taxon>
        <taxon>Stramenopiles</taxon>
        <taxon>Ochrophyta</taxon>
        <taxon>Bacillariophyta</taxon>
        <taxon>Bacillariophyceae</taxon>
        <taxon>Bacillariophycidae</taxon>
        <taxon>Bacillariales</taxon>
        <taxon>Bacillariaceae</taxon>
        <taxon>Fragilariopsis</taxon>
    </lineage>
</organism>
<dbReference type="InterPro" id="IPR013057">
    <property type="entry name" value="AA_transpt_TM"/>
</dbReference>
<feature type="transmembrane region" description="Helical" evidence="5">
    <location>
        <begin position="62"/>
        <end position="87"/>
    </location>
</feature>
<evidence type="ECO:0000256" key="4">
    <source>
        <dbReference type="ARBA" id="ARBA00023136"/>
    </source>
</evidence>
<dbReference type="AlphaFoldDB" id="A0A1E7FQW3"/>
<keyword evidence="4 5" id="KW-0472">Membrane</keyword>
<dbReference type="PANTHER" id="PTHR22950:SF652">
    <property type="entry name" value="TRANSMEMBRANE AMINO ACID TRANSPORTER FAMILY PROTEIN"/>
    <property type="match status" value="1"/>
</dbReference>
<accession>A0A1E7FQW3</accession>
<feature type="transmembrane region" description="Helical" evidence="5">
    <location>
        <begin position="174"/>
        <end position="197"/>
    </location>
</feature>
<dbReference type="GO" id="GO:0015179">
    <property type="term" value="F:L-amino acid transmembrane transporter activity"/>
    <property type="evidence" value="ECO:0007669"/>
    <property type="project" value="TreeGrafter"/>
</dbReference>
<comment type="subcellular location">
    <subcellularLocation>
        <location evidence="1">Membrane</location>
        <topology evidence="1">Multi-pass membrane protein</topology>
    </subcellularLocation>
</comment>
<feature type="domain" description="Amino acid transporter transmembrane" evidence="6">
    <location>
        <begin position="30"/>
        <end position="432"/>
    </location>
</feature>
<feature type="transmembrane region" description="Helical" evidence="5">
    <location>
        <begin position="149"/>
        <end position="167"/>
    </location>
</feature>
<dbReference type="KEGG" id="fcy:FRACYDRAFT_181057"/>
<proteinExistence type="predicted"/>
<evidence type="ECO:0000256" key="2">
    <source>
        <dbReference type="ARBA" id="ARBA00022692"/>
    </source>
</evidence>
<evidence type="ECO:0000256" key="5">
    <source>
        <dbReference type="SAM" id="Phobius"/>
    </source>
</evidence>
<keyword evidence="8" id="KW-1185">Reference proteome</keyword>
<feature type="transmembrane region" description="Helical" evidence="5">
    <location>
        <begin position="108"/>
        <end position="129"/>
    </location>
</feature>
<evidence type="ECO:0000256" key="1">
    <source>
        <dbReference type="ARBA" id="ARBA00004141"/>
    </source>
</evidence>
<dbReference type="Pfam" id="PF01490">
    <property type="entry name" value="Aa_trans"/>
    <property type="match status" value="1"/>
</dbReference>
<dbReference type="EMBL" id="KV784354">
    <property type="protein sequence ID" value="OEU20517.1"/>
    <property type="molecule type" value="Genomic_DNA"/>
</dbReference>
<feature type="transmembrane region" description="Helical" evidence="5">
    <location>
        <begin position="412"/>
        <end position="432"/>
    </location>
</feature>
<feature type="transmembrane region" description="Helical" evidence="5">
    <location>
        <begin position="346"/>
        <end position="362"/>
    </location>
</feature>
<dbReference type="Proteomes" id="UP000095751">
    <property type="component" value="Unassembled WGS sequence"/>
</dbReference>
<name>A0A1E7FQW3_9STRA</name>
<keyword evidence="3 5" id="KW-1133">Transmembrane helix</keyword>
<feature type="transmembrane region" description="Helical" evidence="5">
    <location>
        <begin position="217"/>
        <end position="239"/>
    </location>
</feature>
<feature type="transmembrane region" description="Helical" evidence="5">
    <location>
        <begin position="304"/>
        <end position="325"/>
    </location>
</feature>
<reference evidence="7 8" key="1">
    <citation type="submission" date="2016-09" db="EMBL/GenBank/DDBJ databases">
        <title>Extensive genetic diversity and differential bi-allelic expression allows diatom success in the polar Southern Ocean.</title>
        <authorList>
            <consortium name="DOE Joint Genome Institute"/>
            <person name="Mock T."/>
            <person name="Otillar R.P."/>
            <person name="Strauss J."/>
            <person name="Dupont C."/>
            <person name="Frickenhaus S."/>
            <person name="Maumus F."/>
            <person name="Mcmullan M."/>
            <person name="Sanges R."/>
            <person name="Schmutz J."/>
            <person name="Toseland A."/>
            <person name="Valas R."/>
            <person name="Veluchamy A."/>
            <person name="Ward B.J."/>
            <person name="Allen A."/>
            <person name="Barry K."/>
            <person name="Falciatore A."/>
            <person name="Ferrante M."/>
            <person name="Fortunato A.E."/>
            <person name="Gloeckner G."/>
            <person name="Gruber A."/>
            <person name="Hipkin R."/>
            <person name="Janech M."/>
            <person name="Kroth P."/>
            <person name="Leese F."/>
            <person name="Lindquist E."/>
            <person name="Lyon B.R."/>
            <person name="Martin J."/>
            <person name="Mayer C."/>
            <person name="Parker M."/>
            <person name="Quesneville H."/>
            <person name="Raymond J."/>
            <person name="Uhlig C."/>
            <person name="Valentin K.U."/>
            <person name="Worden A.Z."/>
            <person name="Armbrust E.V."/>
            <person name="Bowler C."/>
            <person name="Green B."/>
            <person name="Moulton V."/>
            <person name="Van Oosterhout C."/>
            <person name="Grigoriev I."/>
        </authorList>
    </citation>
    <scope>NUCLEOTIDE SEQUENCE [LARGE SCALE GENOMIC DNA]</scope>
    <source>
        <strain evidence="7 8">CCMP1102</strain>
    </source>
</reference>
<evidence type="ECO:0000256" key="3">
    <source>
        <dbReference type="ARBA" id="ARBA00022989"/>
    </source>
</evidence>
<gene>
    <name evidence="7" type="ORF">FRACYDRAFT_181057</name>
</gene>
<protein>
    <submittedName>
        <fullName evidence="7">Aa_trans-domain-containing protein</fullName>
    </submittedName>
</protein>